<evidence type="ECO:0000313" key="10">
    <source>
        <dbReference type="Proteomes" id="UP001217754"/>
    </source>
</evidence>
<dbReference type="SMART" id="SM00343">
    <property type="entry name" value="ZnF_C2HC"/>
    <property type="match status" value="6"/>
</dbReference>
<evidence type="ECO:0000256" key="2">
    <source>
        <dbReference type="ARBA" id="ARBA00022490"/>
    </source>
</evidence>
<evidence type="ECO:0000256" key="4">
    <source>
        <dbReference type="ARBA" id="ARBA00023135"/>
    </source>
</evidence>
<dbReference type="Gene3D" id="3.30.56.30">
    <property type="entry name" value="Signal recognition particle, SRP19-like subunit"/>
    <property type="match status" value="1"/>
</dbReference>
<keyword evidence="6" id="KW-0479">Metal-binding</keyword>
<dbReference type="InterPro" id="IPR001878">
    <property type="entry name" value="Znf_CCHC"/>
</dbReference>
<dbReference type="GeneID" id="85224444"/>
<keyword evidence="2" id="KW-0963">Cytoplasm</keyword>
<feature type="region of interest" description="Disordered" evidence="7">
    <location>
        <begin position="55"/>
        <end position="80"/>
    </location>
</feature>
<dbReference type="AlphaFoldDB" id="A0AAF0EVF7"/>
<evidence type="ECO:0000313" key="9">
    <source>
        <dbReference type="EMBL" id="WFD37848.1"/>
    </source>
</evidence>
<protein>
    <submittedName>
        <fullName evidence="9">Signal recognition particle subunit</fullName>
    </submittedName>
</protein>
<dbReference type="InterPro" id="IPR002778">
    <property type="entry name" value="Signal_recog_particle_SRP19"/>
</dbReference>
<dbReference type="SUPFAM" id="SSF69695">
    <property type="entry name" value="SRP19"/>
    <property type="match status" value="1"/>
</dbReference>
<dbReference type="Gene3D" id="4.10.60.10">
    <property type="entry name" value="Zinc finger, CCHC-type"/>
    <property type="match status" value="4"/>
</dbReference>
<dbReference type="EMBL" id="CP119958">
    <property type="protein sequence ID" value="WFD37848.1"/>
    <property type="molecule type" value="Genomic_DNA"/>
</dbReference>
<dbReference type="InterPro" id="IPR036875">
    <property type="entry name" value="Znf_CCHC_sf"/>
</dbReference>
<name>A0AAF0EVF7_9BASI</name>
<gene>
    <name evidence="9" type="primary">SEC65</name>
    <name evidence="9" type="ORF">MJAP1_000795</name>
</gene>
<keyword evidence="10" id="KW-1185">Reference proteome</keyword>
<feature type="region of interest" description="Disordered" evidence="7">
    <location>
        <begin position="182"/>
        <end position="210"/>
    </location>
</feature>
<dbReference type="GO" id="GO:0005786">
    <property type="term" value="C:signal recognition particle, endoplasmic reticulum targeting"/>
    <property type="evidence" value="ECO:0007669"/>
    <property type="project" value="UniProtKB-KW"/>
</dbReference>
<comment type="subcellular location">
    <subcellularLocation>
        <location evidence="1">Cytoplasm</location>
    </subcellularLocation>
</comment>
<organism evidence="9 10">
    <name type="scientific">Malassezia japonica</name>
    <dbReference type="NCBI Taxonomy" id="223818"/>
    <lineage>
        <taxon>Eukaryota</taxon>
        <taxon>Fungi</taxon>
        <taxon>Dikarya</taxon>
        <taxon>Basidiomycota</taxon>
        <taxon>Ustilaginomycotina</taxon>
        <taxon>Malasseziomycetes</taxon>
        <taxon>Malasseziales</taxon>
        <taxon>Malasseziaceae</taxon>
        <taxon>Malassezia</taxon>
    </lineage>
</organism>
<dbReference type="Proteomes" id="UP001217754">
    <property type="component" value="Chromosome 1"/>
</dbReference>
<feature type="domain" description="CCHC-type" evidence="8">
    <location>
        <begin position="413"/>
        <end position="429"/>
    </location>
</feature>
<dbReference type="Pfam" id="PF00098">
    <property type="entry name" value="zf-CCHC"/>
    <property type="match status" value="6"/>
</dbReference>
<evidence type="ECO:0000256" key="3">
    <source>
        <dbReference type="ARBA" id="ARBA00022664"/>
    </source>
</evidence>
<dbReference type="GO" id="GO:0006617">
    <property type="term" value="P:SRP-dependent cotranslational protein targeting to membrane, signal sequence recognition"/>
    <property type="evidence" value="ECO:0007669"/>
    <property type="project" value="TreeGrafter"/>
</dbReference>
<feature type="domain" description="CCHC-type" evidence="8">
    <location>
        <begin position="354"/>
        <end position="369"/>
    </location>
</feature>
<evidence type="ECO:0000256" key="7">
    <source>
        <dbReference type="SAM" id="MobiDB-lite"/>
    </source>
</evidence>
<evidence type="ECO:0000256" key="1">
    <source>
        <dbReference type="ARBA" id="ARBA00004496"/>
    </source>
</evidence>
<keyword evidence="6" id="KW-0863">Zinc-finger</keyword>
<sequence length="453" mass="48889">MAAPHATVEEFNDDTDVRSAPHDVLTQFDLPGMSAQNAGNVPSMDMMQEMMAQMTGGGASSGSAPRHAAPNVADDGEEDGPHKHWTCVYPIYLDAKQRYRKGCRRVAYEKAVLHPNSQYISNAAKQLRLEYMHEPYRTHPRDWANPGRVKIKLHKDDGSLVRSDLPTKQKLLEALATTLQPVAGGKPPPLPVVKQPKSKRGAPARARNPMRERERVIRRIAVDEIYPPHSPAVPAGMLGMDLSKMAGAAGALQNMGPLGSMMSSMGLGGDDDEEEEEEEKPAAPQQPALGRRQRKRVWVSHLWTSYNCNEQGHVSSDCPQETMPKACFRCNSTEHLSRDCPTQPAESAQSGQECYRCGEVGHMARACPKNPTGARGNSRGCYNCGGAGHISRECPSASGAMGAGAGAGGDGPKCYNCGQFGHMSRNCSQPPQRSCYSCGSGDHLAASCPQQTA</sequence>
<feature type="domain" description="CCHC-type" evidence="8">
    <location>
        <begin position="306"/>
        <end position="320"/>
    </location>
</feature>
<evidence type="ECO:0000256" key="6">
    <source>
        <dbReference type="PROSITE-ProRule" id="PRU00047"/>
    </source>
</evidence>
<evidence type="ECO:0000259" key="8">
    <source>
        <dbReference type="PROSITE" id="PS50158"/>
    </source>
</evidence>
<dbReference type="Pfam" id="PF01922">
    <property type="entry name" value="SRP19"/>
    <property type="match status" value="1"/>
</dbReference>
<dbReference type="PANTHER" id="PTHR17453:SF0">
    <property type="entry name" value="SIGNAL RECOGNITION PARTICLE 19 KDA PROTEIN"/>
    <property type="match status" value="1"/>
</dbReference>
<keyword evidence="5" id="KW-0687">Ribonucleoprotein</keyword>
<feature type="region of interest" description="Disordered" evidence="7">
    <location>
        <begin position="259"/>
        <end position="294"/>
    </location>
</feature>
<dbReference type="GO" id="GO:0008312">
    <property type="term" value="F:7S RNA binding"/>
    <property type="evidence" value="ECO:0007669"/>
    <property type="project" value="InterPro"/>
</dbReference>
<evidence type="ECO:0000256" key="5">
    <source>
        <dbReference type="ARBA" id="ARBA00023274"/>
    </source>
</evidence>
<dbReference type="InterPro" id="IPR036521">
    <property type="entry name" value="SRP19-like_sf"/>
</dbReference>
<keyword evidence="3" id="KW-0507">mRNA processing</keyword>
<feature type="domain" description="CCHC-type" evidence="8">
    <location>
        <begin position="435"/>
        <end position="450"/>
    </location>
</feature>
<dbReference type="GO" id="GO:0008270">
    <property type="term" value="F:zinc ion binding"/>
    <property type="evidence" value="ECO:0007669"/>
    <property type="project" value="UniProtKB-KW"/>
</dbReference>
<proteinExistence type="predicted"/>
<accession>A0AAF0EVF7</accession>
<dbReference type="RefSeq" id="XP_060120745.1">
    <property type="nucleotide sequence ID" value="XM_060264762.1"/>
</dbReference>
<reference evidence="9" key="1">
    <citation type="submission" date="2023-03" db="EMBL/GenBank/DDBJ databases">
        <title>Mating type loci evolution in Malassezia.</title>
        <authorList>
            <person name="Coelho M.A."/>
        </authorList>
    </citation>
    <scope>NUCLEOTIDE SEQUENCE</scope>
    <source>
        <strain evidence="9">CBS 9431</strain>
    </source>
</reference>
<feature type="domain" description="CCHC-type" evidence="8">
    <location>
        <begin position="381"/>
        <end position="396"/>
    </location>
</feature>
<feature type="compositionally biased region" description="Acidic residues" evidence="7">
    <location>
        <begin position="269"/>
        <end position="279"/>
    </location>
</feature>
<dbReference type="GO" id="GO:0006397">
    <property type="term" value="P:mRNA processing"/>
    <property type="evidence" value="ECO:0007669"/>
    <property type="project" value="UniProtKB-KW"/>
</dbReference>
<dbReference type="PROSITE" id="PS50158">
    <property type="entry name" value="ZF_CCHC"/>
    <property type="match status" value="6"/>
</dbReference>
<keyword evidence="6" id="KW-0862">Zinc</keyword>
<feature type="domain" description="CCHC-type" evidence="8">
    <location>
        <begin position="327"/>
        <end position="341"/>
    </location>
</feature>
<dbReference type="PANTHER" id="PTHR17453">
    <property type="entry name" value="SIGNAL RECOGNITION PARTICLE 19 KD PROTEIN"/>
    <property type="match status" value="1"/>
</dbReference>
<dbReference type="SUPFAM" id="SSF57756">
    <property type="entry name" value="Retrovirus zinc finger-like domains"/>
    <property type="match status" value="3"/>
</dbReference>
<keyword evidence="4" id="KW-0733">Signal recognition particle</keyword>